<dbReference type="Proteomes" id="UP000251666">
    <property type="component" value="Chromosome"/>
</dbReference>
<dbReference type="GO" id="GO:0016628">
    <property type="term" value="F:oxidoreductase activity, acting on the CH-CH group of donors, NAD or NADP as acceptor"/>
    <property type="evidence" value="ECO:0007669"/>
    <property type="project" value="InterPro"/>
</dbReference>
<dbReference type="CDD" id="cd05288">
    <property type="entry name" value="PGDH"/>
    <property type="match status" value="1"/>
</dbReference>
<keyword evidence="5" id="KW-1185">Reference proteome</keyword>
<dbReference type="KEGG" id="pthv:CE140_10740"/>
<dbReference type="SUPFAM" id="SSF50129">
    <property type="entry name" value="GroES-like"/>
    <property type="match status" value="1"/>
</dbReference>
<feature type="region of interest" description="Disordered" evidence="2">
    <location>
        <begin position="1"/>
        <end position="24"/>
    </location>
</feature>
<gene>
    <name evidence="4" type="ORF">CEQ51_10580</name>
</gene>
<dbReference type="Pfam" id="PF00107">
    <property type="entry name" value="ADH_zinc_N"/>
    <property type="match status" value="1"/>
</dbReference>
<dbReference type="Gene3D" id="3.90.180.10">
    <property type="entry name" value="Medium-chain alcohol dehydrogenases, catalytic domain"/>
    <property type="match status" value="1"/>
</dbReference>
<dbReference type="OrthoDB" id="9805663at2"/>
<dbReference type="InterPro" id="IPR020843">
    <property type="entry name" value="ER"/>
</dbReference>
<accession>A0A176NG66</accession>
<evidence type="ECO:0000313" key="4">
    <source>
        <dbReference type="EMBL" id="AXA60491.1"/>
    </source>
</evidence>
<protein>
    <submittedName>
        <fullName evidence="4">NADP-dependent oxidoreductase</fullName>
    </submittedName>
</protein>
<dbReference type="SMART" id="SM00829">
    <property type="entry name" value="PKS_ER"/>
    <property type="match status" value="1"/>
</dbReference>
<dbReference type="RefSeq" id="WP_053120658.1">
    <property type="nucleotide sequence ID" value="NZ_CP022201.1"/>
</dbReference>
<dbReference type="Gene3D" id="3.40.50.720">
    <property type="entry name" value="NAD(P)-binding Rossmann-like Domain"/>
    <property type="match status" value="1"/>
</dbReference>
<dbReference type="PANTHER" id="PTHR43205:SF7">
    <property type="entry name" value="PROSTAGLANDIN REDUCTASE 1"/>
    <property type="match status" value="1"/>
</dbReference>
<dbReference type="PANTHER" id="PTHR43205">
    <property type="entry name" value="PROSTAGLANDIN REDUCTASE"/>
    <property type="match status" value="1"/>
</dbReference>
<evidence type="ECO:0000313" key="5">
    <source>
        <dbReference type="Proteomes" id="UP000251666"/>
    </source>
</evidence>
<dbReference type="InterPro" id="IPR036291">
    <property type="entry name" value="NAD(P)-bd_dom_sf"/>
</dbReference>
<organism evidence="4 5">
    <name type="scientific">Pseudomonas thivervalensis</name>
    <dbReference type="NCBI Taxonomy" id="86265"/>
    <lineage>
        <taxon>Bacteria</taxon>
        <taxon>Pseudomonadati</taxon>
        <taxon>Pseudomonadota</taxon>
        <taxon>Gammaproteobacteria</taxon>
        <taxon>Pseudomonadales</taxon>
        <taxon>Pseudomonadaceae</taxon>
        <taxon>Pseudomonas</taxon>
    </lineage>
</organism>
<evidence type="ECO:0000256" key="1">
    <source>
        <dbReference type="ARBA" id="ARBA00023002"/>
    </source>
</evidence>
<keyword evidence="1" id="KW-0560">Oxidoreductase</keyword>
<sequence>MSQASTTNQRIVLASRPHGAPNPDNFRLEHVTLPDLAQGQILLKTLFLSLDPYMRGRMSDAPSYAAPVEIDEVMTGGAVSRVERSTHPKFQEGDLVVGATGWQTHSISDGRNVMPIPSGLPSPSMALGVLGMPGMTAYMGLTDIGQPKAGETLVVAAASGAVGSVVGQVAKIKGLRVVGVAGGSEKCKYVVDELGFDACVDHKSANFAEELARACDKGIDIYYENVGGEVFDAVVPLLNAKARIPLCGLIASYNDHQTPSGPDRLPQLQRTLLTKRVRIQGFIVFDDYGDRQPEFVSAMAPWVRDGKVKFREDVVDGLENAPQAFIGLLEGRNFGKLVVRVAQD</sequence>
<evidence type="ECO:0000256" key="2">
    <source>
        <dbReference type="SAM" id="MobiDB-lite"/>
    </source>
</evidence>
<dbReference type="FunFam" id="3.40.50.720:FF:000121">
    <property type="entry name" value="Prostaglandin reductase 2"/>
    <property type="match status" value="1"/>
</dbReference>
<feature type="compositionally biased region" description="Polar residues" evidence="2">
    <location>
        <begin position="1"/>
        <end position="10"/>
    </location>
</feature>
<dbReference type="Pfam" id="PF16884">
    <property type="entry name" value="ADH_N_2"/>
    <property type="match status" value="1"/>
</dbReference>
<evidence type="ECO:0000259" key="3">
    <source>
        <dbReference type="SMART" id="SM00829"/>
    </source>
</evidence>
<dbReference type="AlphaFoldDB" id="A0A176NG66"/>
<feature type="domain" description="Enoyl reductase (ER)" evidence="3">
    <location>
        <begin position="19"/>
        <end position="339"/>
    </location>
</feature>
<dbReference type="SUPFAM" id="SSF51735">
    <property type="entry name" value="NAD(P)-binding Rossmann-fold domains"/>
    <property type="match status" value="1"/>
</dbReference>
<dbReference type="InterPro" id="IPR041694">
    <property type="entry name" value="ADH_N_2"/>
</dbReference>
<proteinExistence type="predicted"/>
<dbReference type="InterPro" id="IPR013149">
    <property type="entry name" value="ADH-like_C"/>
</dbReference>
<dbReference type="InterPro" id="IPR045010">
    <property type="entry name" value="MDR_fam"/>
</dbReference>
<dbReference type="GeneID" id="301219013"/>
<reference evidence="5" key="1">
    <citation type="journal article" date="2021" name="Front. Microbiol.">
        <title>Genomic Analysis of the 1-Aminocyclopropane-1-Carboxylate Deaminase-Producing Pseudomonas thivervalensis SC5 Reveals Its Multifaceted Roles in Soil and in Beneficial Interactions With Plants.</title>
        <authorList>
            <person name="Nascimento F.X."/>
            <person name="Uron P."/>
            <person name="Glick B.R."/>
            <person name="Giachini A."/>
            <person name="Rossi M.J."/>
        </authorList>
    </citation>
    <scope>NUCLEOTIDE SEQUENCE [LARGE SCALE GENOMIC DNA]</scope>
    <source>
        <strain evidence="5">PLM3</strain>
    </source>
</reference>
<name>A0A176NG66_9PSED</name>
<dbReference type="InterPro" id="IPR011032">
    <property type="entry name" value="GroES-like_sf"/>
</dbReference>
<dbReference type="EMBL" id="CP022202">
    <property type="protein sequence ID" value="AXA60491.1"/>
    <property type="molecule type" value="Genomic_DNA"/>
</dbReference>